<dbReference type="InterPro" id="IPR055101">
    <property type="entry name" value="AIPR_N"/>
</dbReference>
<dbReference type="Pfam" id="PF22879">
    <property type="entry name" value="AIPR_N"/>
    <property type="match status" value="1"/>
</dbReference>
<evidence type="ECO:0000259" key="2">
    <source>
        <dbReference type="Pfam" id="PF22879"/>
    </source>
</evidence>
<dbReference type="Pfam" id="PF10592">
    <property type="entry name" value="AIPR"/>
    <property type="match status" value="1"/>
</dbReference>
<evidence type="ECO:0008006" key="5">
    <source>
        <dbReference type="Google" id="ProtNLM"/>
    </source>
</evidence>
<keyword evidence="4" id="KW-1185">Reference proteome</keyword>
<feature type="domain" description="Abortive infection phage resistance protein N-terminal" evidence="2">
    <location>
        <begin position="30"/>
        <end position="177"/>
    </location>
</feature>
<feature type="domain" description="Abortive phage infection protein C-terminal" evidence="1">
    <location>
        <begin position="239"/>
        <end position="561"/>
    </location>
</feature>
<dbReference type="EMBL" id="JADBGG010000009">
    <property type="protein sequence ID" value="MBE1424850.1"/>
    <property type="molecule type" value="Genomic_DNA"/>
</dbReference>
<name>A0ABR9H2D1_9BACT</name>
<reference evidence="3 4" key="1">
    <citation type="submission" date="2020-10" db="EMBL/GenBank/DDBJ databases">
        <title>Genomic Encyclopedia of Type Strains, Phase IV (KMG-IV): sequencing the most valuable type-strain genomes for metagenomic binning, comparative biology and taxonomic classification.</title>
        <authorList>
            <person name="Goeker M."/>
        </authorList>
    </citation>
    <scope>NUCLEOTIDE SEQUENCE [LARGE SCALE GENOMIC DNA]</scope>
    <source>
        <strain evidence="3 4">DSM 4194</strain>
    </source>
</reference>
<evidence type="ECO:0000313" key="4">
    <source>
        <dbReference type="Proteomes" id="UP000639010"/>
    </source>
</evidence>
<dbReference type="RefSeq" id="WP_192623313.1">
    <property type="nucleotide sequence ID" value="NZ_JADBGG010000009.1"/>
</dbReference>
<protein>
    <recommendedName>
        <fullName evidence="5">Abortive phage infection protein</fullName>
    </recommendedName>
</protein>
<comment type="caution">
    <text evidence="3">The sequence shown here is derived from an EMBL/GenBank/DDBJ whole genome shotgun (WGS) entry which is preliminary data.</text>
</comment>
<accession>A0ABR9H2D1</accession>
<evidence type="ECO:0000259" key="1">
    <source>
        <dbReference type="Pfam" id="PF10592"/>
    </source>
</evidence>
<dbReference type="Proteomes" id="UP000639010">
    <property type="component" value="Unassembled WGS sequence"/>
</dbReference>
<proteinExistence type="predicted"/>
<organism evidence="3 4">
    <name type="scientific">Desulfomicrobium macestii</name>
    <dbReference type="NCBI Taxonomy" id="90731"/>
    <lineage>
        <taxon>Bacteria</taxon>
        <taxon>Pseudomonadati</taxon>
        <taxon>Thermodesulfobacteriota</taxon>
        <taxon>Desulfovibrionia</taxon>
        <taxon>Desulfovibrionales</taxon>
        <taxon>Desulfomicrobiaceae</taxon>
        <taxon>Desulfomicrobium</taxon>
    </lineage>
</organism>
<evidence type="ECO:0000313" key="3">
    <source>
        <dbReference type="EMBL" id="MBE1424850.1"/>
    </source>
</evidence>
<dbReference type="InterPro" id="IPR018891">
    <property type="entry name" value="AIPR_C"/>
</dbReference>
<sequence length="689" mass="78591">MQNIEEAYAELWEDIKRESFAFGQPQQETFFNIYAAIAAENGDCLDLTYTPVKKEGVRGYQVDGYALDTERGELYLAIVDLRDDEDIEPLNQNQVDSLYTKVERFYNNAIKSEYINTIEETSPTFQVAYSIYSDNALFKRVRVIIFTNAKLASRKKGVDSKEVSGKKFIYNILDFSRYIDIVMSMGTPEPIEIDIEDEFQTTLPCLKAHTGGTEYASYLVVMPGNLLSRLYEVYGARLLEQNVRTFLQARTKINQGIITTIEKYPQMFFAYNNGLTATASGVTTQELDLGGTAIKTIKNLQIVNGGQTTAAILYARDSKKANLDNVFVQMKLSVISEDRVEETIPKISRYANSQNKISEADFFSNHPFHIEMEKISRRLSAPQKEGAFAASKWFYERARGQYKNKFAYGKPSDKRKFETEFPSDQVVTKTDLTKYALTFDCQPHLVSQGAQKCFMHFAYIIGKDWEENSNSYNDGYFKDVIAKAIVFRWTDKMVAQSQWYQDDRGYKAQIVTYTIAWLVNYLKVGFNHYLDLPQIWNKQSLCDGLKAALEKVAPQVYLKIKDAPSNVKNLSEYCKKQVCWAAVSSLKVDLPGALKTALISADQLKLIKKDSIAVKKITNEIEFETRLLALMPLMDEIMQFARSRKLLSPKTLAALSKINSGNIMISASEKNALEFLFKRMNEMGYEFNV</sequence>
<gene>
    <name evidence="3" type="ORF">H4684_001489</name>
</gene>